<comment type="caution">
    <text evidence="2">The sequence shown here is derived from an EMBL/GenBank/DDBJ whole genome shotgun (WGS) entry which is preliminary data.</text>
</comment>
<accession>A0AAV7ZBR2</accession>
<feature type="compositionally biased region" description="Basic residues" evidence="1">
    <location>
        <begin position="614"/>
        <end position="631"/>
    </location>
</feature>
<name>A0AAV7ZBR2_9EUKA</name>
<evidence type="ECO:0000313" key="3">
    <source>
        <dbReference type="Proteomes" id="UP001146793"/>
    </source>
</evidence>
<gene>
    <name evidence="2" type="ORF">M0812_19227</name>
</gene>
<feature type="compositionally biased region" description="Low complexity" evidence="1">
    <location>
        <begin position="632"/>
        <end position="657"/>
    </location>
</feature>
<dbReference type="Proteomes" id="UP001146793">
    <property type="component" value="Unassembled WGS sequence"/>
</dbReference>
<sequence>MSNENLKLQNKKKRDFLNKKKKSIKRLTAISEYLQLLPQDNKAKSQFFRAHYDLLYSLLLDSFSGYPDSTLDRKGKKKIPKLIDYNLFFSLLEQLFEFCIPKIVSKWQYKSFSNLFESLCSLRNNPTIRSVGISTLLKYIDLLCDNCTNIILQVLRSSICFDTFSSGFNTEHIFFQTQPNIYELEGLKIKDTTPFDSGERIRIFSLLLDFISNKTKNYNFWFETFKESFLTTLYPIVSERLGLLSKNSGTGFREYCPYPIQKSIIISILKWLNDDNFTDVIYKNPINMELILEIFHQTLFLPVEYDHLIISVLDQFKLWFIKQYETNLFLPNKTDLENDLKYIPFEITSEWPEFLATYFWKELFYLYDFENINEETKMHSQRISIYLQMFNYLNEIESLIPRNEKTRKLPYLKLFSPIFEKGCFRNQKDLKERSLSFGSLCYLYCINKKMINFENISKFYNILIYGLLLEDPNITKSILYFSSEIFGLSFPGINGLIIPFLDAIDFLFSLSPEIKINNQIAIQTTFFLSTIIQINENNYKLPIFNYNNILNKKNRDKIIMEKIQTIIKTKENNLNNFNINKENNLNLINNLIKEKIFANNDNQKLNYKKNKMIQKRKNKKYRKNRKNKKKNITTTTTTNNNENSNNNNNNENNNNNNKNKKIKADINQNKEQVINKELNYCKEINSNLFQKIVYKEKIIKILNNILQKSNNSLQKSKNFC</sequence>
<feature type="region of interest" description="Disordered" evidence="1">
    <location>
        <begin position="614"/>
        <end position="660"/>
    </location>
</feature>
<reference evidence="2" key="1">
    <citation type="submission" date="2022-08" db="EMBL/GenBank/DDBJ databases">
        <title>Novel sulphate-reducing endosymbionts in the free-living metamonad Anaeramoeba.</title>
        <authorList>
            <person name="Jerlstrom-Hultqvist J."/>
            <person name="Cepicka I."/>
            <person name="Gallot-Lavallee L."/>
            <person name="Salas-Leiva D."/>
            <person name="Curtis B.A."/>
            <person name="Zahonova K."/>
            <person name="Pipaliya S."/>
            <person name="Dacks J."/>
            <person name="Roger A.J."/>
        </authorList>
    </citation>
    <scope>NUCLEOTIDE SEQUENCE</scope>
    <source>
        <strain evidence="2">Busselton2</strain>
    </source>
</reference>
<evidence type="ECO:0000256" key="1">
    <source>
        <dbReference type="SAM" id="MobiDB-lite"/>
    </source>
</evidence>
<proteinExistence type="predicted"/>
<evidence type="ECO:0000313" key="2">
    <source>
        <dbReference type="EMBL" id="KAJ3437154.1"/>
    </source>
</evidence>
<protein>
    <submittedName>
        <fullName evidence="2">Anillin/rhotekin rtkn</fullName>
    </submittedName>
</protein>
<dbReference type="EMBL" id="JANTQA010000036">
    <property type="protein sequence ID" value="KAJ3437154.1"/>
    <property type="molecule type" value="Genomic_DNA"/>
</dbReference>
<organism evidence="2 3">
    <name type="scientific">Anaeramoeba flamelloides</name>
    <dbReference type="NCBI Taxonomy" id="1746091"/>
    <lineage>
        <taxon>Eukaryota</taxon>
        <taxon>Metamonada</taxon>
        <taxon>Anaeramoebidae</taxon>
        <taxon>Anaeramoeba</taxon>
    </lineage>
</organism>
<dbReference type="AlphaFoldDB" id="A0AAV7ZBR2"/>